<dbReference type="PANTHER" id="PTHR19317:SF0">
    <property type="entry name" value="PRENYLATED RAB ACCEPTOR PROTEIN 1"/>
    <property type="match status" value="1"/>
</dbReference>
<accession>A0A9P6M9P6</accession>
<keyword evidence="4 5" id="KW-0472">Membrane</keyword>
<organism evidence="6 7">
    <name type="scientific">Modicella reniformis</name>
    <dbReference type="NCBI Taxonomy" id="1440133"/>
    <lineage>
        <taxon>Eukaryota</taxon>
        <taxon>Fungi</taxon>
        <taxon>Fungi incertae sedis</taxon>
        <taxon>Mucoromycota</taxon>
        <taxon>Mortierellomycotina</taxon>
        <taxon>Mortierellomycetes</taxon>
        <taxon>Mortierellales</taxon>
        <taxon>Mortierellaceae</taxon>
        <taxon>Modicella</taxon>
    </lineage>
</organism>
<feature type="transmembrane region" description="Helical" evidence="5">
    <location>
        <begin position="79"/>
        <end position="111"/>
    </location>
</feature>
<evidence type="ECO:0000256" key="1">
    <source>
        <dbReference type="ARBA" id="ARBA00004141"/>
    </source>
</evidence>
<comment type="similarity">
    <text evidence="5">Belongs to the PRA1 family.</text>
</comment>
<dbReference type="OrthoDB" id="63113at2759"/>
<keyword evidence="3 5" id="KW-1133">Transmembrane helix</keyword>
<keyword evidence="2 5" id="KW-0812">Transmembrane</keyword>
<dbReference type="PANTHER" id="PTHR19317">
    <property type="entry name" value="PRENYLATED RAB ACCEPTOR 1-RELATED"/>
    <property type="match status" value="1"/>
</dbReference>
<evidence type="ECO:0000313" key="6">
    <source>
        <dbReference type="EMBL" id="KAF9982911.1"/>
    </source>
</evidence>
<keyword evidence="7" id="KW-1185">Reference proteome</keyword>
<dbReference type="Proteomes" id="UP000749646">
    <property type="component" value="Unassembled WGS sequence"/>
</dbReference>
<evidence type="ECO:0000256" key="3">
    <source>
        <dbReference type="ARBA" id="ARBA00022989"/>
    </source>
</evidence>
<comment type="subcellular location">
    <subcellularLocation>
        <location evidence="1 5">Membrane</location>
        <topology evidence="1 5">Multi-pass membrane protein</topology>
    </subcellularLocation>
</comment>
<reference evidence="6" key="1">
    <citation type="journal article" date="2020" name="Fungal Divers.">
        <title>Resolving the Mortierellaceae phylogeny through synthesis of multi-gene phylogenetics and phylogenomics.</title>
        <authorList>
            <person name="Vandepol N."/>
            <person name="Liber J."/>
            <person name="Desiro A."/>
            <person name="Na H."/>
            <person name="Kennedy M."/>
            <person name="Barry K."/>
            <person name="Grigoriev I.V."/>
            <person name="Miller A.N."/>
            <person name="O'Donnell K."/>
            <person name="Stajich J.E."/>
            <person name="Bonito G."/>
        </authorList>
    </citation>
    <scope>NUCLEOTIDE SEQUENCE</scope>
    <source>
        <strain evidence="6">MES-2147</strain>
    </source>
</reference>
<dbReference type="EMBL" id="JAAAHW010003533">
    <property type="protein sequence ID" value="KAF9982911.1"/>
    <property type="molecule type" value="Genomic_DNA"/>
</dbReference>
<protein>
    <recommendedName>
        <fullName evidence="5">PRA1 family protein</fullName>
    </recommendedName>
</protein>
<evidence type="ECO:0000256" key="4">
    <source>
        <dbReference type="ARBA" id="ARBA00023136"/>
    </source>
</evidence>
<evidence type="ECO:0000313" key="7">
    <source>
        <dbReference type="Proteomes" id="UP000749646"/>
    </source>
</evidence>
<dbReference type="AlphaFoldDB" id="A0A9P6M9P6"/>
<name>A0A9P6M9P6_9FUNG</name>
<dbReference type="Pfam" id="PF03208">
    <property type="entry name" value="PRA1"/>
    <property type="match status" value="1"/>
</dbReference>
<dbReference type="GO" id="GO:0016020">
    <property type="term" value="C:membrane"/>
    <property type="evidence" value="ECO:0007669"/>
    <property type="project" value="UniProtKB-SubCell"/>
</dbReference>
<evidence type="ECO:0000256" key="5">
    <source>
        <dbReference type="RuleBase" id="RU363107"/>
    </source>
</evidence>
<comment type="caution">
    <text evidence="6">The sequence shown here is derived from an EMBL/GenBank/DDBJ whole genome shotgun (WGS) entry which is preliminary data.</text>
</comment>
<proteinExistence type="inferred from homology"/>
<dbReference type="InterPro" id="IPR004895">
    <property type="entry name" value="Prenylated_rab_accept_PRA1"/>
</dbReference>
<feature type="transmembrane region" description="Helical" evidence="5">
    <location>
        <begin position="131"/>
        <end position="156"/>
    </location>
</feature>
<gene>
    <name evidence="6" type="ORF">BGZ65_002377</name>
</gene>
<sequence>MNPRRAAAVSTSSSFPMPLDEFPIAALGLGYINRFRRDHLSTLRPMAEFLDSNRLSKPTSVASMTSRLSCNIPYFRSNYILVFVGITAYSLVTNATLMFSAGIVATGWHFISKIPPEGIVIGEDRYNPRQLRTGLGCIAVPLFFYSSTLGTIFYIIGASAVSILGHAACMEEHIEEPV</sequence>
<evidence type="ECO:0000256" key="2">
    <source>
        <dbReference type="ARBA" id="ARBA00022692"/>
    </source>
</evidence>
<dbReference type="GO" id="GO:0005794">
    <property type="term" value="C:Golgi apparatus"/>
    <property type="evidence" value="ECO:0007669"/>
    <property type="project" value="TreeGrafter"/>
</dbReference>